<dbReference type="InterPro" id="IPR050261">
    <property type="entry name" value="FrsA_esterase"/>
</dbReference>
<accession>A0A1C6SB84</accession>
<organism evidence="4 5">
    <name type="scientific">Micromonospora rhizosphaerae</name>
    <dbReference type="NCBI Taxonomy" id="568872"/>
    <lineage>
        <taxon>Bacteria</taxon>
        <taxon>Bacillati</taxon>
        <taxon>Actinomycetota</taxon>
        <taxon>Actinomycetes</taxon>
        <taxon>Micromonosporales</taxon>
        <taxon>Micromonosporaceae</taxon>
        <taxon>Micromonospora</taxon>
    </lineage>
</organism>
<gene>
    <name evidence="4" type="ORF">GA0070624_3363</name>
</gene>
<evidence type="ECO:0000259" key="3">
    <source>
        <dbReference type="Pfam" id="PF05448"/>
    </source>
</evidence>
<dbReference type="InterPro" id="IPR029058">
    <property type="entry name" value="AB_hydrolase_fold"/>
</dbReference>
<evidence type="ECO:0000313" key="5">
    <source>
        <dbReference type="Proteomes" id="UP000199413"/>
    </source>
</evidence>
<evidence type="ECO:0000256" key="1">
    <source>
        <dbReference type="ARBA" id="ARBA00008645"/>
    </source>
</evidence>
<dbReference type="Pfam" id="PF05448">
    <property type="entry name" value="AXE1"/>
    <property type="match status" value="1"/>
</dbReference>
<sequence>MVHRLADLRADTMPMLLPHGAAGTDWPAARLAAERVWRRYLGTLPGPVPVRHAIIAEHHEPTHVRQHLVYDAPGGEQVPALLLVPHDVLAHRRPAPAVLALHPTVGTGKADVAAPDGRANRRYGVELVERGFVVLAPDTITAGERVPYGEQPFHTASFYAGNPGWTAVGRMLVDHVQAIELLCALDVVDPNRIGAIGHSLGGYNSIFLAGLDERVRAVTASCGFSVFADDPDPGRWGERDWFSHIPRLSQDLASGEVPFEWHEIAALVAPRPMFAWCAKQDDIFPHWPAIAAGVAELARLYGVLGHPENLEFVLGDGGHDFPPPARQAAYAFLERWLGP</sequence>
<keyword evidence="5" id="KW-1185">Reference proteome</keyword>
<name>A0A1C6SB84_9ACTN</name>
<evidence type="ECO:0000256" key="2">
    <source>
        <dbReference type="ARBA" id="ARBA00022801"/>
    </source>
</evidence>
<dbReference type="PANTHER" id="PTHR22946">
    <property type="entry name" value="DIENELACTONE HYDROLASE DOMAIN-CONTAINING PROTEIN-RELATED"/>
    <property type="match status" value="1"/>
</dbReference>
<dbReference type="OrthoDB" id="262125at2"/>
<proteinExistence type="inferred from homology"/>
<dbReference type="Gene3D" id="3.40.50.1820">
    <property type="entry name" value="alpha/beta hydrolase"/>
    <property type="match status" value="1"/>
</dbReference>
<dbReference type="EMBL" id="FMHV01000002">
    <property type="protein sequence ID" value="SCL26733.1"/>
    <property type="molecule type" value="Genomic_DNA"/>
</dbReference>
<protein>
    <submittedName>
        <fullName evidence="4">Alpha/beta hydrolase family protein</fullName>
    </submittedName>
</protein>
<comment type="similarity">
    <text evidence="1">Belongs to the AB hydrolase superfamily.</text>
</comment>
<dbReference type="RefSeq" id="WP_091342152.1">
    <property type="nucleotide sequence ID" value="NZ_FMHV01000002.1"/>
</dbReference>
<dbReference type="PANTHER" id="PTHR22946:SF9">
    <property type="entry name" value="POLYKETIDE TRANSFERASE AF380"/>
    <property type="match status" value="1"/>
</dbReference>
<dbReference type="SUPFAM" id="SSF53474">
    <property type="entry name" value="alpha/beta-Hydrolases"/>
    <property type="match status" value="1"/>
</dbReference>
<evidence type="ECO:0000313" key="4">
    <source>
        <dbReference type="EMBL" id="SCL26733.1"/>
    </source>
</evidence>
<dbReference type="STRING" id="568872.GA0070624_3363"/>
<feature type="domain" description="Acetyl xylan esterase" evidence="3">
    <location>
        <begin position="171"/>
        <end position="224"/>
    </location>
</feature>
<reference evidence="5" key="1">
    <citation type="submission" date="2016-06" db="EMBL/GenBank/DDBJ databases">
        <authorList>
            <person name="Varghese N."/>
            <person name="Submissions Spin"/>
        </authorList>
    </citation>
    <scope>NUCLEOTIDE SEQUENCE [LARGE SCALE GENOMIC DNA]</scope>
    <source>
        <strain evidence="5">DSM 45431</strain>
    </source>
</reference>
<dbReference type="GO" id="GO:0052689">
    <property type="term" value="F:carboxylic ester hydrolase activity"/>
    <property type="evidence" value="ECO:0007669"/>
    <property type="project" value="UniProtKB-ARBA"/>
</dbReference>
<dbReference type="AlphaFoldDB" id="A0A1C6SB84"/>
<dbReference type="Proteomes" id="UP000199413">
    <property type="component" value="Unassembled WGS sequence"/>
</dbReference>
<dbReference type="InterPro" id="IPR008391">
    <property type="entry name" value="AXE1_dom"/>
</dbReference>
<keyword evidence="2 4" id="KW-0378">Hydrolase</keyword>